<dbReference type="InterPro" id="IPR036515">
    <property type="entry name" value="Transposase_17_sf"/>
</dbReference>
<gene>
    <name evidence="2" type="ORF">SAMN04487894_11852</name>
</gene>
<evidence type="ECO:0000313" key="3">
    <source>
        <dbReference type="Proteomes" id="UP000198757"/>
    </source>
</evidence>
<dbReference type="OrthoDB" id="9797997at2"/>
<evidence type="ECO:0000313" key="2">
    <source>
        <dbReference type="EMBL" id="SDE01994.1"/>
    </source>
</evidence>
<reference evidence="3" key="1">
    <citation type="submission" date="2016-10" db="EMBL/GenBank/DDBJ databases">
        <authorList>
            <person name="Varghese N."/>
            <person name="Submissions S."/>
        </authorList>
    </citation>
    <scope>NUCLEOTIDE SEQUENCE [LARGE SCALE GENOMIC DNA]</scope>
    <source>
        <strain evidence="3">DSM 25811 / CCM 8410 / LMG 26954 / E90</strain>
    </source>
</reference>
<accession>A0A1G6ZH18</accession>
<evidence type="ECO:0000259" key="1">
    <source>
        <dbReference type="SMART" id="SM01321"/>
    </source>
</evidence>
<dbReference type="STRING" id="1285928.SAMN04487894_11852"/>
<dbReference type="PANTHER" id="PTHR33360">
    <property type="entry name" value="TRANSPOSASE FOR INSERTION SEQUENCE ELEMENT IS200"/>
    <property type="match status" value="1"/>
</dbReference>
<dbReference type="Gene3D" id="3.30.70.1290">
    <property type="entry name" value="Transposase IS200-like"/>
    <property type="match status" value="1"/>
</dbReference>
<dbReference type="GO" id="GO:0003677">
    <property type="term" value="F:DNA binding"/>
    <property type="evidence" value="ECO:0007669"/>
    <property type="project" value="InterPro"/>
</dbReference>
<proteinExistence type="predicted"/>
<sequence>MSYRQIFYQIVFATKNRRKTITEAHCEELYRYIWGIVKNKKCKLYRINGIEDHIHIFSDLHPSISLADYIRDIKASSSIWMKNNDLFPEFGGWQESYGAFTYSIRERDIIINYVKNQKEHHKKETFYDEYKRLLIENGVEFDEKYLW</sequence>
<dbReference type="EMBL" id="FMZO01000018">
    <property type="protein sequence ID" value="SDE01994.1"/>
    <property type="molecule type" value="Genomic_DNA"/>
</dbReference>
<feature type="domain" description="Transposase IS200-like" evidence="1">
    <location>
        <begin position="3"/>
        <end position="117"/>
    </location>
</feature>
<dbReference type="GO" id="GO:0006313">
    <property type="term" value="P:DNA transposition"/>
    <property type="evidence" value="ECO:0007669"/>
    <property type="project" value="InterPro"/>
</dbReference>
<dbReference type="Pfam" id="PF01797">
    <property type="entry name" value="Y1_Tnp"/>
    <property type="match status" value="1"/>
</dbReference>
<dbReference type="SUPFAM" id="SSF143422">
    <property type="entry name" value="Transposase IS200-like"/>
    <property type="match status" value="1"/>
</dbReference>
<dbReference type="GO" id="GO:0004803">
    <property type="term" value="F:transposase activity"/>
    <property type="evidence" value="ECO:0007669"/>
    <property type="project" value="InterPro"/>
</dbReference>
<dbReference type="Proteomes" id="UP000198757">
    <property type="component" value="Unassembled WGS sequence"/>
</dbReference>
<dbReference type="NCBIfam" id="NF033573">
    <property type="entry name" value="transpos_IS200"/>
    <property type="match status" value="1"/>
</dbReference>
<dbReference type="SMART" id="SM01321">
    <property type="entry name" value="Y1_Tnp"/>
    <property type="match status" value="1"/>
</dbReference>
<dbReference type="RefSeq" id="WP_090392590.1">
    <property type="nucleotide sequence ID" value="NZ_FMZO01000018.1"/>
</dbReference>
<keyword evidence="3" id="KW-1185">Reference proteome</keyword>
<dbReference type="PANTHER" id="PTHR33360:SF2">
    <property type="entry name" value="TRANSPOSASE FOR INSERTION SEQUENCE ELEMENT IS200"/>
    <property type="match status" value="1"/>
</dbReference>
<dbReference type="AlphaFoldDB" id="A0A1G6ZH18"/>
<protein>
    <submittedName>
        <fullName evidence="2">REP element-mobilizing transposase RayT</fullName>
    </submittedName>
</protein>
<organism evidence="2 3">
    <name type="scientific">Niabella drilacis (strain DSM 25811 / CCM 8410 / CCUG 62505 / LMG 26954 / E90)</name>
    <dbReference type="NCBI Taxonomy" id="1285928"/>
    <lineage>
        <taxon>Bacteria</taxon>
        <taxon>Pseudomonadati</taxon>
        <taxon>Bacteroidota</taxon>
        <taxon>Chitinophagia</taxon>
        <taxon>Chitinophagales</taxon>
        <taxon>Chitinophagaceae</taxon>
        <taxon>Niabella</taxon>
    </lineage>
</organism>
<dbReference type="InterPro" id="IPR002686">
    <property type="entry name" value="Transposase_17"/>
</dbReference>
<name>A0A1G6ZH18_NIADE</name>